<dbReference type="Pfam" id="PF25164">
    <property type="entry name" value="CoiA_N"/>
    <property type="match status" value="1"/>
</dbReference>
<evidence type="ECO:0000313" key="3">
    <source>
        <dbReference type="EMBL" id="SER19203.1"/>
    </source>
</evidence>
<reference evidence="3 4" key="1">
    <citation type="submission" date="2016-10" db="EMBL/GenBank/DDBJ databases">
        <authorList>
            <person name="Varghese N."/>
            <person name="Submissions S."/>
        </authorList>
    </citation>
    <scope>NUCLEOTIDE SEQUENCE [LARGE SCALE GENOMIC DNA]</scope>
    <source>
        <strain evidence="3 4">TC-13</strain>
    </source>
</reference>
<dbReference type="InterPro" id="IPR010330">
    <property type="entry name" value="CoiA_nuc"/>
</dbReference>
<sequence>MLIAYNNLQQLFHAYQYTRKALQTYRRQMTFFCPQCLEPVHLKIGSYNIPHFAHHTQSQCPKLFAEGESKLHLQGKIQLFEWLQKLGHKVKLEPYLTELSQRPDLLVALETNNVALEFQCSPLTHHKWQERTTGYEKNNIQAIWLFLTPQRYEAINGIRKISIPPLLQKSFMTTSTGLPYLMTYNAKTAHFEYWTNLLHVHGHTFIGKVQKIPIDKQRFPFYLPTCISLEEFQQYWQLYKHACQQFANRRLLHSKQGVQDTFLRSCYELNFSISAMPSYIGIPVKDGTAISLFASEWQTMLLHFSQQLLLEPYELKKHHIQDFLMQSHLEYTGQAVKAVQQYSLILNGIEQDQKLQDICEIVYAQLFAIAAIY</sequence>
<dbReference type="Pfam" id="PF06054">
    <property type="entry name" value="CoiA_nuc"/>
    <property type="match status" value="1"/>
</dbReference>
<feature type="domain" description="Competence protein CoiA nuclease-like" evidence="1">
    <location>
        <begin position="68"/>
        <end position="219"/>
    </location>
</feature>
<accession>A0A1H9M7U4</accession>
<protein>
    <submittedName>
        <fullName evidence="3">Competence protein CoiA</fullName>
    </submittedName>
</protein>
<evidence type="ECO:0000313" key="4">
    <source>
        <dbReference type="Proteomes" id="UP000199410"/>
    </source>
</evidence>
<dbReference type="RefSeq" id="WP_089986717.1">
    <property type="nucleotide sequence ID" value="NZ_FMVP01000011.1"/>
</dbReference>
<feature type="domain" description="Competence protein CoiA-like N-terminal" evidence="2">
    <location>
        <begin position="15"/>
        <end position="61"/>
    </location>
</feature>
<gene>
    <name evidence="3" type="ORF">SAMN02787113_03226</name>
</gene>
<dbReference type="InterPro" id="IPR021176">
    <property type="entry name" value="Competence-induced_CoiA"/>
</dbReference>
<evidence type="ECO:0000259" key="1">
    <source>
        <dbReference type="Pfam" id="PF06054"/>
    </source>
</evidence>
<dbReference type="InterPro" id="IPR057253">
    <property type="entry name" value="CoiA-like_N"/>
</dbReference>
<proteinExistence type="predicted"/>
<evidence type="ECO:0000259" key="2">
    <source>
        <dbReference type="Pfam" id="PF25164"/>
    </source>
</evidence>
<dbReference type="EMBL" id="FOEL01000011">
    <property type="protein sequence ID" value="SER19203.1"/>
    <property type="molecule type" value="Genomic_DNA"/>
</dbReference>
<dbReference type="AlphaFoldDB" id="A0A1H9M7U4"/>
<comment type="caution">
    <text evidence="3">The sequence shown here is derived from an EMBL/GenBank/DDBJ whole genome shotgun (WGS) entry which is preliminary data.</text>
</comment>
<name>A0A1H9M7U4_9BACI</name>
<organism evidence="3 4">
    <name type="scientific">Lysinibacillus fusiformis</name>
    <dbReference type="NCBI Taxonomy" id="28031"/>
    <lineage>
        <taxon>Bacteria</taxon>
        <taxon>Bacillati</taxon>
        <taxon>Bacillota</taxon>
        <taxon>Bacilli</taxon>
        <taxon>Bacillales</taxon>
        <taxon>Bacillaceae</taxon>
        <taxon>Lysinibacillus</taxon>
    </lineage>
</organism>
<dbReference type="Proteomes" id="UP000199410">
    <property type="component" value="Unassembled WGS sequence"/>
</dbReference>
<dbReference type="PIRSF" id="PIRSF007487">
    <property type="entry name" value="Competence-induced_CoiA_bac"/>
    <property type="match status" value="1"/>
</dbReference>